<dbReference type="EC" id="6.3.5.13" evidence="2"/>
<dbReference type="PATRIC" id="fig|1618424.3.peg.9"/>
<keyword evidence="1 2" id="KW-0315">Glutamine amidotransferase</keyword>
<keyword evidence="2" id="KW-0436">Ligase</keyword>
<feature type="binding site" evidence="2">
    <location>
        <position position="129"/>
    </location>
    <ligand>
        <name>substrate</name>
    </ligand>
</feature>
<dbReference type="UniPathway" id="UPA00219"/>
<evidence type="ECO:0000256" key="1">
    <source>
        <dbReference type="ARBA" id="ARBA00022962"/>
    </source>
</evidence>
<sequence>MKLTIGYLYGDCMNIYGDRGNIIALQKRAQWRGIGVEVKNISLKDKLKAGEVDLFFFGGGQDQAQALVAKDLEESGKGKIIKEEIERGVPLLSICGGYQLLGEYYKPHDGPKLPGVNLFPVYTVASYDRMIGNIIVKLTDQLIVGFENHSGKTYLKEGGQPLGKVIKGFGNNGEDHTEGCIYKNAVGCYMHGSLLPKNPQFTDWFIQKVLDIKYGKKIKLSPLDDDLEIKAYQTAISRFG</sequence>
<protein>
    <recommendedName>
        <fullName evidence="2">Lipid II isoglutaminyl synthase (glutamine-hydrolyzing) subunit GatD</fullName>
        <ecNumber evidence="2">6.3.5.13</ecNumber>
    </recommendedName>
    <alternativeName>
        <fullName evidence="2">Lipid II isoglutaminyl synthase glutaminase subunit</fullName>
        <ecNumber evidence="2">3.5.1.2</ecNumber>
    </alternativeName>
</protein>
<dbReference type="CDD" id="cd01750">
    <property type="entry name" value="GATase1_CobQ"/>
    <property type="match status" value="1"/>
</dbReference>
<accession>A0A0G0WHH6</accession>
<comment type="catalytic activity">
    <reaction evidence="2">
        <text>L-glutamine + H2O = L-glutamate + NH4(+)</text>
        <dbReference type="Rhea" id="RHEA:15889"/>
        <dbReference type="ChEBI" id="CHEBI:15377"/>
        <dbReference type="ChEBI" id="CHEBI:28938"/>
        <dbReference type="ChEBI" id="CHEBI:29985"/>
        <dbReference type="ChEBI" id="CHEBI:58359"/>
        <dbReference type="EC" id="3.5.1.2"/>
    </reaction>
</comment>
<comment type="similarity">
    <text evidence="2">Belongs to the CobB/CobQ family. GatD subfamily.</text>
</comment>
<dbReference type="Proteomes" id="UP000034601">
    <property type="component" value="Unassembled WGS sequence"/>
</dbReference>
<keyword evidence="2" id="KW-0573">Peptidoglycan synthesis</keyword>
<dbReference type="GO" id="GO:0071555">
    <property type="term" value="P:cell wall organization"/>
    <property type="evidence" value="ECO:0007669"/>
    <property type="project" value="UniProtKB-KW"/>
</dbReference>
<keyword evidence="2" id="KW-0961">Cell wall biogenesis/degradation</keyword>
<reference evidence="4 5" key="1">
    <citation type="journal article" date="2015" name="Nature">
        <title>rRNA introns, odd ribosomes, and small enigmatic genomes across a large radiation of phyla.</title>
        <authorList>
            <person name="Brown C.T."/>
            <person name="Hug L.A."/>
            <person name="Thomas B.C."/>
            <person name="Sharon I."/>
            <person name="Castelle C.J."/>
            <person name="Singh A."/>
            <person name="Wilkins M.J."/>
            <person name="Williams K.H."/>
            <person name="Banfield J.F."/>
        </authorList>
    </citation>
    <scope>NUCLEOTIDE SEQUENCE [LARGE SCALE GENOMIC DNA]</scope>
</reference>
<dbReference type="Pfam" id="PF07685">
    <property type="entry name" value="GATase_3"/>
    <property type="match status" value="1"/>
</dbReference>
<comment type="catalytic activity">
    <reaction evidence="2">
        <text>beta-D-GlcNAc-(1-&gt;4)-Mur2Ac(oyl-L-Ala-gamma-D-Glu-L-Lys-D-Ala-D-Ala)-di-trans,octa-cis-undecaprenyl diphosphate + L-glutamine + ATP + H2O = beta-D-GlcNAc-(1-&gt;4)-Mur2Ac(oyl-L-Ala-D-isoglutaminyl-L-Lys-D-Ala-D-Ala)-di-trans,octa-cis-undecaprenyl diphosphate + L-glutamate + ADP + phosphate + H(+)</text>
        <dbReference type="Rhea" id="RHEA:57928"/>
        <dbReference type="ChEBI" id="CHEBI:15377"/>
        <dbReference type="ChEBI" id="CHEBI:15378"/>
        <dbReference type="ChEBI" id="CHEBI:29985"/>
        <dbReference type="ChEBI" id="CHEBI:30616"/>
        <dbReference type="ChEBI" id="CHEBI:43474"/>
        <dbReference type="ChEBI" id="CHEBI:58359"/>
        <dbReference type="ChEBI" id="CHEBI:60033"/>
        <dbReference type="ChEBI" id="CHEBI:62233"/>
        <dbReference type="ChEBI" id="CHEBI:456216"/>
        <dbReference type="EC" id="6.3.5.13"/>
    </reaction>
</comment>
<feature type="active site" description="Nucleophile" evidence="2">
    <location>
        <position position="95"/>
    </location>
</feature>
<proteinExistence type="inferred from homology"/>
<keyword evidence="2" id="KW-0133">Cell shape</keyword>
<dbReference type="GO" id="GO:0004359">
    <property type="term" value="F:glutaminase activity"/>
    <property type="evidence" value="ECO:0007669"/>
    <property type="project" value="UniProtKB-UniRule"/>
</dbReference>
<comment type="pathway">
    <text evidence="2">Cell wall biogenesis; peptidoglycan biosynthesis.</text>
</comment>
<dbReference type="GO" id="GO:0009252">
    <property type="term" value="P:peptidoglycan biosynthetic process"/>
    <property type="evidence" value="ECO:0007669"/>
    <property type="project" value="UniProtKB-UniRule"/>
</dbReference>
<dbReference type="Gene3D" id="3.40.50.880">
    <property type="match status" value="1"/>
</dbReference>
<comment type="function">
    <text evidence="2">The lipid II isoglutaminyl synthase complex catalyzes the formation of alpha-D-isoglutamine in the cell wall lipid II stem peptide. The GatD subunit catalyzes the hydrolysis of glutamine to glutamate and ammonia. The resulting ammonia molecule is channeled to the active site of MurT.</text>
</comment>
<dbReference type="InterPro" id="IPR029062">
    <property type="entry name" value="Class_I_gatase-like"/>
</dbReference>
<feature type="domain" description="CobB/CobQ-like glutamine amidotransferase" evidence="3">
    <location>
        <begin position="4"/>
        <end position="198"/>
    </location>
</feature>
<dbReference type="EC" id="3.5.1.2" evidence="2"/>
<dbReference type="PANTHER" id="PTHR21343:SF9">
    <property type="entry name" value="LIPID II ISOGLUTAMINYL SYNTHASE (GLUTAMINE-HYDROLYZING) SUBUNIT GATD"/>
    <property type="match status" value="1"/>
</dbReference>
<keyword evidence="2" id="KW-0378">Hydrolase</keyword>
<gene>
    <name evidence="2" type="primary">gatD</name>
    <name evidence="4" type="ORF">UU29_C0001G0010</name>
</gene>
<dbReference type="GO" id="GO:0008360">
    <property type="term" value="P:regulation of cell shape"/>
    <property type="evidence" value="ECO:0007669"/>
    <property type="project" value="UniProtKB-KW"/>
</dbReference>
<dbReference type="PROSITE" id="PS51274">
    <property type="entry name" value="GATASE_COBBQ"/>
    <property type="match status" value="1"/>
</dbReference>
<dbReference type="GO" id="GO:0016740">
    <property type="term" value="F:transferase activity"/>
    <property type="evidence" value="ECO:0007669"/>
    <property type="project" value="UniProtKB-KW"/>
</dbReference>
<dbReference type="GO" id="GO:0009236">
    <property type="term" value="P:cobalamin biosynthetic process"/>
    <property type="evidence" value="ECO:0007669"/>
    <property type="project" value="InterPro"/>
</dbReference>
<organism evidence="4 5">
    <name type="scientific">Candidatus Daviesbacteria bacterium GW2011_GWA2_40_9</name>
    <dbReference type="NCBI Taxonomy" id="1618424"/>
    <lineage>
        <taxon>Bacteria</taxon>
        <taxon>Candidatus Daviesiibacteriota</taxon>
    </lineage>
</organism>
<feature type="active site" evidence="2">
    <location>
        <position position="191"/>
    </location>
</feature>
<comment type="subunit">
    <text evidence="2">Forms a heterodimer with MurT.</text>
</comment>
<comment type="caution">
    <text evidence="4">The sequence shown here is derived from an EMBL/GenBank/DDBJ whole genome shotgun (WGS) entry which is preliminary data.</text>
</comment>
<dbReference type="PANTHER" id="PTHR21343">
    <property type="entry name" value="DETHIOBIOTIN SYNTHETASE"/>
    <property type="match status" value="1"/>
</dbReference>
<keyword evidence="4" id="KW-0808">Transferase</keyword>
<dbReference type="AlphaFoldDB" id="A0A0G0WHH6"/>
<dbReference type="SUPFAM" id="SSF52317">
    <property type="entry name" value="Class I glutamine amidotransferase-like"/>
    <property type="match status" value="1"/>
</dbReference>
<dbReference type="InterPro" id="IPR011698">
    <property type="entry name" value="GATase_3"/>
</dbReference>
<evidence type="ECO:0000256" key="2">
    <source>
        <dbReference type="HAMAP-Rule" id="MF_02213"/>
    </source>
</evidence>
<name>A0A0G0WHH6_9BACT</name>
<evidence type="ECO:0000313" key="4">
    <source>
        <dbReference type="EMBL" id="KKR83790.1"/>
    </source>
</evidence>
<dbReference type="InterPro" id="IPR043702">
    <property type="entry name" value="Lipid_II_synth_GatD"/>
</dbReference>
<dbReference type="HAMAP" id="MF_02213">
    <property type="entry name" value="Lipid_II_synth_GatD"/>
    <property type="match status" value="1"/>
</dbReference>
<evidence type="ECO:0000259" key="3">
    <source>
        <dbReference type="Pfam" id="PF07685"/>
    </source>
</evidence>
<dbReference type="InterPro" id="IPR033949">
    <property type="entry name" value="CobQ_GATase1"/>
</dbReference>
<dbReference type="GO" id="GO:0140282">
    <property type="term" value="F:carbon-nitrogen ligase activity on lipid II"/>
    <property type="evidence" value="ECO:0007669"/>
    <property type="project" value="UniProtKB-UniRule"/>
</dbReference>
<dbReference type="EMBL" id="LCAB01000001">
    <property type="protein sequence ID" value="KKR83790.1"/>
    <property type="molecule type" value="Genomic_DNA"/>
</dbReference>
<evidence type="ECO:0000313" key="5">
    <source>
        <dbReference type="Proteomes" id="UP000034601"/>
    </source>
</evidence>